<organism evidence="1 2">
    <name type="scientific">Orbilia oligospora</name>
    <name type="common">Nematode-trapping fungus</name>
    <name type="synonym">Arthrobotrys oligospora</name>
    <dbReference type="NCBI Taxonomy" id="2813651"/>
    <lineage>
        <taxon>Eukaryota</taxon>
        <taxon>Fungi</taxon>
        <taxon>Dikarya</taxon>
        <taxon>Ascomycota</taxon>
        <taxon>Pezizomycotina</taxon>
        <taxon>Orbiliomycetes</taxon>
        <taxon>Orbiliales</taxon>
        <taxon>Orbiliaceae</taxon>
        <taxon>Orbilia</taxon>
    </lineage>
</organism>
<proteinExistence type="predicted"/>
<dbReference type="Proteomes" id="UP000475325">
    <property type="component" value="Unassembled WGS sequence"/>
</dbReference>
<dbReference type="AlphaFoldDB" id="A0A7C8J7Y5"/>
<dbReference type="EMBL" id="WIQW01000087">
    <property type="protein sequence ID" value="KAF3085851.1"/>
    <property type="molecule type" value="Genomic_DNA"/>
</dbReference>
<accession>A0A7C8J7Y5</accession>
<protein>
    <submittedName>
        <fullName evidence="1">Uncharacterized protein</fullName>
    </submittedName>
</protein>
<evidence type="ECO:0000313" key="1">
    <source>
        <dbReference type="EMBL" id="KAF3085851.1"/>
    </source>
</evidence>
<comment type="caution">
    <text evidence="1">The sequence shown here is derived from an EMBL/GenBank/DDBJ whole genome shotgun (WGS) entry which is preliminary data.</text>
</comment>
<evidence type="ECO:0000313" key="2">
    <source>
        <dbReference type="Proteomes" id="UP000475325"/>
    </source>
</evidence>
<gene>
    <name evidence="1" type="ORF">TWF102_011286</name>
</gene>
<reference evidence="1 2" key="1">
    <citation type="submission" date="2019-06" db="EMBL/GenBank/DDBJ databases">
        <authorList>
            <person name="Palmer J.M."/>
        </authorList>
    </citation>
    <scope>NUCLEOTIDE SEQUENCE [LARGE SCALE GENOMIC DNA]</scope>
    <source>
        <strain evidence="1 2">TWF102</strain>
    </source>
</reference>
<name>A0A7C8J7Y5_ORBOL</name>
<sequence length="159" mass="17426">MTNFRPHPCACLHPFGYCPIKTISTPSTPHGHGGVLPMPETGFPTCALDDSQIRPPIFSDQAVCLNELRDPVSNILTDAARIDNATETIDGAGGGQCESISDRVVDFGESTVRQLTGCVSLDLPVHFEEIPRRTVQAFRQGCVNWALRPLHTQLQFNRL</sequence>